<evidence type="ECO:0000256" key="1">
    <source>
        <dbReference type="ARBA" id="ARBA00006484"/>
    </source>
</evidence>
<dbReference type="PANTHER" id="PTHR43669:SF14">
    <property type="entry name" value="OXIDOREDUCTASE"/>
    <property type="match status" value="1"/>
</dbReference>
<organism evidence="3 4">
    <name type="scientific">Pseudidiomarina sediminum</name>
    <dbReference type="NCBI Taxonomy" id="431675"/>
    <lineage>
        <taxon>Bacteria</taxon>
        <taxon>Pseudomonadati</taxon>
        <taxon>Pseudomonadota</taxon>
        <taxon>Gammaproteobacteria</taxon>
        <taxon>Alteromonadales</taxon>
        <taxon>Idiomarinaceae</taxon>
        <taxon>Pseudidiomarina</taxon>
    </lineage>
</organism>
<dbReference type="Gene3D" id="3.40.50.720">
    <property type="entry name" value="NAD(P)-binding Rossmann-like Domain"/>
    <property type="match status" value="1"/>
</dbReference>
<sequence>MNQFSLENNVAIVTGAAHGIGKAIAETFAQAGAAVMIADLDLAAAEQTAGSIVSGGGTQELD</sequence>
<comment type="similarity">
    <text evidence="1">Belongs to the short-chain dehydrogenases/reductases (SDR) family.</text>
</comment>
<dbReference type="AlphaFoldDB" id="A0A432Z471"/>
<keyword evidence="4" id="KW-1185">Reference proteome</keyword>
<protein>
    <submittedName>
        <fullName evidence="3">Uncharacterized protein</fullName>
    </submittedName>
</protein>
<dbReference type="STRING" id="1122124.GCA_000423165_02294"/>
<dbReference type="InterPro" id="IPR036291">
    <property type="entry name" value="NAD(P)-bd_dom_sf"/>
</dbReference>
<dbReference type="EMBL" id="PIQE01000002">
    <property type="protein sequence ID" value="RUO72702.1"/>
    <property type="molecule type" value="Genomic_DNA"/>
</dbReference>
<accession>A0A432Z471</accession>
<dbReference type="RefSeq" id="WP_026860986.1">
    <property type="nucleotide sequence ID" value="NZ_PIQE01000002.1"/>
</dbReference>
<dbReference type="SUPFAM" id="SSF51735">
    <property type="entry name" value="NAD(P)-binding Rossmann-fold domains"/>
    <property type="match status" value="1"/>
</dbReference>
<keyword evidence="2" id="KW-0560">Oxidoreductase</keyword>
<dbReference type="GO" id="GO:0016491">
    <property type="term" value="F:oxidoreductase activity"/>
    <property type="evidence" value="ECO:0007669"/>
    <property type="project" value="UniProtKB-KW"/>
</dbReference>
<proteinExistence type="inferred from homology"/>
<dbReference type="InterPro" id="IPR002347">
    <property type="entry name" value="SDR_fam"/>
</dbReference>
<evidence type="ECO:0000313" key="3">
    <source>
        <dbReference type="EMBL" id="RUO72702.1"/>
    </source>
</evidence>
<dbReference type="Pfam" id="PF00106">
    <property type="entry name" value="adh_short"/>
    <property type="match status" value="1"/>
</dbReference>
<dbReference type="PANTHER" id="PTHR43669">
    <property type="entry name" value="5-KETO-D-GLUCONATE 5-REDUCTASE"/>
    <property type="match status" value="1"/>
</dbReference>
<evidence type="ECO:0000313" key="4">
    <source>
        <dbReference type="Proteomes" id="UP000287022"/>
    </source>
</evidence>
<evidence type="ECO:0000256" key="2">
    <source>
        <dbReference type="ARBA" id="ARBA00023002"/>
    </source>
</evidence>
<dbReference type="Proteomes" id="UP000287022">
    <property type="component" value="Unassembled WGS sequence"/>
</dbReference>
<name>A0A432Z471_9GAMM</name>
<comment type="caution">
    <text evidence="3">The sequence shown here is derived from an EMBL/GenBank/DDBJ whole genome shotgun (WGS) entry which is preliminary data.</text>
</comment>
<gene>
    <name evidence="3" type="ORF">CWI80_09170</name>
</gene>
<reference evidence="4" key="1">
    <citation type="journal article" date="2018" name="Front. Microbiol.">
        <title>Genome-Based Analysis Reveals the Taxonomy and Diversity of the Family Idiomarinaceae.</title>
        <authorList>
            <person name="Liu Y."/>
            <person name="Lai Q."/>
            <person name="Shao Z."/>
        </authorList>
    </citation>
    <scope>NUCLEOTIDE SEQUENCE [LARGE SCALE GENOMIC DNA]</scope>
    <source>
        <strain evidence="4">c121</strain>
    </source>
</reference>